<organism evidence="2 3">
    <name type="scientific">Saccharomonospora viridis</name>
    <dbReference type="NCBI Taxonomy" id="1852"/>
    <lineage>
        <taxon>Bacteria</taxon>
        <taxon>Bacillati</taxon>
        <taxon>Actinomycetota</taxon>
        <taxon>Actinomycetes</taxon>
        <taxon>Pseudonocardiales</taxon>
        <taxon>Pseudonocardiaceae</taxon>
        <taxon>Saccharomonospora</taxon>
    </lineage>
</organism>
<evidence type="ECO:0000313" key="2">
    <source>
        <dbReference type="EMBL" id="KHF44496.1"/>
    </source>
</evidence>
<comment type="caution">
    <text evidence="2">The sequence shown here is derived from an EMBL/GenBank/DDBJ whole genome shotgun (WGS) entry which is preliminary data.</text>
</comment>
<evidence type="ECO:0000313" key="3">
    <source>
        <dbReference type="Proteomes" id="UP000030848"/>
    </source>
</evidence>
<sequence length="240" mass="25231">MAECPPSVPVRSQERNRCWRADERVSADVVPAGVAGTGPGDVVARAGAVPAHVTAPVGGSPRAMEVRRFGWARVSAVPRTAVRPRGSDPNVPIRACGAAVPEGADGRRPTATAGSRPVRTAPRRASRCLGGRSRPVAGGPTASHRECVPAVADAAEQAAAVVGHVLIRPVQAGPAVDGVRWTGSDRHRRRPRAWPYGETRKACRGPVRALACAAASTDVLIRSPRTIAVRRYVGRASRRR</sequence>
<reference evidence="2 3" key="1">
    <citation type="submission" date="2014-10" db="EMBL/GenBank/DDBJ databases">
        <title>Genome sequence of Micropolyspora internatus JCM3315.</title>
        <authorList>
            <person name="Shin S.-K."/>
            <person name="Yi H."/>
        </authorList>
    </citation>
    <scope>NUCLEOTIDE SEQUENCE [LARGE SCALE GENOMIC DNA]</scope>
    <source>
        <strain evidence="2 3">JCM 3315</strain>
    </source>
</reference>
<dbReference type="Proteomes" id="UP000030848">
    <property type="component" value="Unassembled WGS sequence"/>
</dbReference>
<dbReference type="AlphaFoldDB" id="A0A837DF56"/>
<accession>A0A837DF56</accession>
<protein>
    <submittedName>
        <fullName evidence="2">Uncharacterized protein</fullName>
    </submittedName>
</protein>
<gene>
    <name evidence="2" type="ORF">MINT15_13780</name>
</gene>
<name>A0A837DF56_9PSEU</name>
<dbReference type="EMBL" id="JRZE01000003">
    <property type="protein sequence ID" value="KHF44496.1"/>
    <property type="molecule type" value="Genomic_DNA"/>
</dbReference>
<feature type="region of interest" description="Disordered" evidence="1">
    <location>
        <begin position="100"/>
        <end position="142"/>
    </location>
</feature>
<evidence type="ECO:0000256" key="1">
    <source>
        <dbReference type="SAM" id="MobiDB-lite"/>
    </source>
</evidence>
<proteinExistence type="predicted"/>